<keyword evidence="3" id="KW-1185">Reference proteome</keyword>
<dbReference type="Proteomes" id="UP001515480">
    <property type="component" value="Unassembled WGS sequence"/>
</dbReference>
<comment type="caution">
    <text evidence="2">The sequence shown here is derived from an EMBL/GenBank/DDBJ whole genome shotgun (WGS) entry which is preliminary data.</text>
</comment>
<evidence type="ECO:0000313" key="2">
    <source>
        <dbReference type="EMBL" id="KAL1528408.1"/>
    </source>
</evidence>
<name>A0AB34K1S7_PRYPA</name>
<keyword evidence="1" id="KW-0472">Membrane</keyword>
<keyword evidence="1" id="KW-1133">Transmembrane helix</keyword>
<feature type="transmembrane region" description="Helical" evidence="1">
    <location>
        <begin position="21"/>
        <end position="44"/>
    </location>
</feature>
<evidence type="ECO:0000256" key="1">
    <source>
        <dbReference type="SAM" id="Phobius"/>
    </source>
</evidence>
<sequence length="319" mass="36613">MKTMRQVDVRLPFAMWDARSIIRDAVAIMILPFIVAAFYAFAILEQLYEVLNFILLIHLPSLPPDKMKQLGKLSVDVFDPDRLGPAEWTDLQRNYIAKCVPFVLRRKDGAPLTDAAPPEEAVSAAFRQGCIRVVSASYFHNFGTVDHCIGKLFPRRPRAYWPLWFLGKYSQGKAHVDLGPATYNCYYLKSGGKDVIIAPPEVTRKVALQPGIDGIFITDSEDERREYLKSLPYYYQIDMQPHSLLVFSNSACIHQFRNIDSPDASPPEALSIRMAHPTFGDRRVRWHLMTDVRMYWRFTTYAAALFLREKAEDRKAAYI</sequence>
<dbReference type="AlphaFoldDB" id="A0AB34K1S7"/>
<proteinExistence type="predicted"/>
<organism evidence="2 3">
    <name type="scientific">Prymnesium parvum</name>
    <name type="common">Toxic golden alga</name>
    <dbReference type="NCBI Taxonomy" id="97485"/>
    <lineage>
        <taxon>Eukaryota</taxon>
        <taxon>Haptista</taxon>
        <taxon>Haptophyta</taxon>
        <taxon>Prymnesiophyceae</taxon>
        <taxon>Prymnesiales</taxon>
        <taxon>Prymnesiaceae</taxon>
        <taxon>Prymnesium</taxon>
    </lineage>
</organism>
<keyword evidence="1" id="KW-0812">Transmembrane</keyword>
<dbReference type="EMBL" id="JBGBPQ010000002">
    <property type="protein sequence ID" value="KAL1528408.1"/>
    <property type="molecule type" value="Genomic_DNA"/>
</dbReference>
<evidence type="ECO:0000313" key="3">
    <source>
        <dbReference type="Proteomes" id="UP001515480"/>
    </source>
</evidence>
<reference evidence="2 3" key="1">
    <citation type="journal article" date="2024" name="Science">
        <title>Giant polyketide synthase enzymes in the biosynthesis of giant marine polyether toxins.</title>
        <authorList>
            <person name="Fallon T.R."/>
            <person name="Shende V.V."/>
            <person name="Wierzbicki I.H."/>
            <person name="Pendleton A.L."/>
            <person name="Watervoot N.F."/>
            <person name="Auber R.P."/>
            <person name="Gonzalez D.J."/>
            <person name="Wisecaver J.H."/>
            <person name="Moore B.S."/>
        </authorList>
    </citation>
    <scope>NUCLEOTIDE SEQUENCE [LARGE SCALE GENOMIC DNA]</scope>
    <source>
        <strain evidence="2 3">12B1</strain>
    </source>
</reference>
<gene>
    <name evidence="2" type="ORF">AB1Y20_009757</name>
</gene>
<accession>A0AB34K1S7</accession>
<protein>
    <submittedName>
        <fullName evidence="2">Uncharacterized protein</fullName>
    </submittedName>
</protein>